<dbReference type="Gene3D" id="2.20.110.10">
    <property type="entry name" value="Histone H3 K4-specific methyltransferase SET7/9 N-terminal domain"/>
    <property type="match status" value="4"/>
</dbReference>
<protein>
    <recommendedName>
        <fullName evidence="4">Morn repeat protein</fullName>
    </recommendedName>
</protein>
<dbReference type="InterPro" id="IPR003409">
    <property type="entry name" value="MORN"/>
</dbReference>
<gene>
    <name evidence="2" type="primary">Contig5030.g5381</name>
    <name evidence="2" type="ORF">STYLEM_6451</name>
</gene>
<dbReference type="EMBL" id="CCKQ01006201">
    <property type="protein sequence ID" value="CDW77488.1"/>
    <property type="molecule type" value="Genomic_DNA"/>
</dbReference>
<dbReference type="InParanoid" id="A0A078A9L4"/>
<dbReference type="AlphaFoldDB" id="A0A078A9L4"/>
<reference evidence="2 3" key="1">
    <citation type="submission" date="2014-06" db="EMBL/GenBank/DDBJ databases">
        <authorList>
            <person name="Swart Estienne"/>
        </authorList>
    </citation>
    <scope>NUCLEOTIDE SEQUENCE [LARGE SCALE GENOMIC DNA]</scope>
    <source>
        <strain evidence="2 3">130c</strain>
    </source>
</reference>
<evidence type="ECO:0000313" key="3">
    <source>
        <dbReference type="Proteomes" id="UP000039865"/>
    </source>
</evidence>
<dbReference type="OrthoDB" id="287158at2759"/>
<name>A0A078A9L4_STYLE</name>
<proteinExistence type="predicted"/>
<accession>A0A078A9L4</accession>
<dbReference type="Pfam" id="PF02493">
    <property type="entry name" value="MORN"/>
    <property type="match status" value="11"/>
</dbReference>
<dbReference type="SUPFAM" id="SSF82185">
    <property type="entry name" value="Histone H3 K4-specific methyltransferase SET7/9 N-terminal domain"/>
    <property type="match status" value="3"/>
</dbReference>
<keyword evidence="1" id="KW-0677">Repeat</keyword>
<sequence length="692" mass="79315">MNIDDNIVVELNQNRKLDQSWHDYQDQNIVTDQQPPVNQTPTFQKILDIRRSSNMTKSSVIVQDQSNNLQNFYKAEKEDDMGQQQQVSGGFGDSQELDEETIQQMLKQQQQKILAYQSLTYRQKQLSSEKSHKNKWEDDTITEDYQMESTTFQFEEIRKNESFGIKKYADAIYRGEIVNGKRSGRGIMLYKKNRVYEGEWVNDVRQGKGYERYQNSNKYEGDFFNGKAHGKGVYSWANGEIYDGEWKIGVKDGYGIWKGVFGDSYIGEWKNSKADGYGVHQWKNGDRYEGEWQTCLKHGQGTDIFANGDSYTGQYTQGKPDGQGQYKWKNGSVYIGEFKDGLKHGRGKWRKLQNVQNCNSYDGEYQYDKKNGYGVFTWESGNVYKGNYKDDERDGYGEMFWIDGSYYQGEWRRGIQHGQGKMTFPDGSIKEGLFENNVYQQQLQVQTIQSPIIIAPKQQQISDEVSLIVDEKATLSPNGSVIESKSVTSRSSNINIRAISRGKNASIIRQITGTSNLSFQTNFKKAPDFLNPVQPPIKKEQLNTSNEYDYGYGGYSSPGQDSDSTRVSNILYSKMSVQKPYTNRDQVNLSMMQKPGNIKMALINQQALNNSSNQGYHSNNEQASFLPEIKRVFSKSSQRTQVTQLSDQRRASPEAIALMMNNLKNNKQNKHWVPGGTNGNKEDLSKIKKIVF</sequence>
<dbReference type="SMART" id="SM00698">
    <property type="entry name" value="MORN"/>
    <property type="match status" value="11"/>
</dbReference>
<dbReference type="PANTHER" id="PTHR23084">
    <property type="entry name" value="PHOSPHATIDYLINOSITOL-4-PHOSPHATE 5-KINASE RELATED"/>
    <property type="match status" value="1"/>
</dbReference>
<organism evidence="2 3">
    <name type="scientific">Stylonychia lemnae</name>
    <name type="common">Ciliate</name>
    <dbReference type="NCBI Taxonomy" id="5949"/>
    <lineage>
        <taxon>Eukaryota</taxon>
        <taxon>Sar</taxon>
        <taxon>Alveolata</taxon>
        <taxon>Ciliophora</taxon>
        <taxon>Intramacronucleata</taxon>
        <taxon>Spirotrichea</taxon>
        <taxon>Stichotrichia</taxon>
        <taxon>Sporadotrichida</taxon>
        <taxon>Oxytrichidae</taxon>
        <taxon>Stylonychinae</taxon>
        <taxon>Stylonychia</taxon>
    </lineage>
</organism>
<keyword evidence="3" id="KW-1185">Reference proteome</keyword>
<dbReference type="PANTHER" id="PTHR23084:SF263">
    <property type="entry name" value="MORN REPEAT-CONTAINING PROTEIN 1"/>
    <property type="match status" value="1"/>
</dbReference>
<evidence type="ECO:0000313" key="2">
    <source>
        <dbReference type="EMBL" id="CDW77488.1"/>
    </source>
</evidence>
<dbReference type="Proteomes" id="UP000039865">
    <property type="component" value="Unassembled WGS sequence"/>
</dbReference>
<evidence type="ECO:0008006" key="4">
    <source>
        <dbReference type="Google" id="ProtNLM"/>
    </source>
</evidence>
<evidence type="ECO:0000256" key="1">
    <source>
        <dbReference type="ARBA" id="ARBA00022737"/>
    </source>
</evidence>